<dbReference type="PANTHER" id="PTHR45856">
    <property type="entry name" value="ALPHA/BETA-HYDROLASES SUPERFAMILY PROTEIN"/>
    <property type="match status" value="1"/>
</dbReference>
<comment type="catalytic activity">
    <reaction evidence="3">
        <text>a diacylglycerol + H2O = a monoacylglycerol + a fatty acid + H(+)</text>
        <dbReference type="Rhea" id="RHEA:32731"/>
        <dbReference type="ChEBI" id="CHEBI:15377"/>
        <dbReference type="ChEBI" id="CHEBI:15378"/>
        <dbReference type="ChEBI" id="CHEBI:17408"/>
        <dbReference type="ChEBI" id="CHEBI:18035"/>
        <dbReference type="ChEBI" id="CHEBI:28868"/>
    </reaction>
</comment>
<keyword evidence="1" id="KW-1015">Disulfide bond</keyword>
<protein>
    <submittedName>
        <fullName evidence="7">Lipase</fullName>
    </submittedName>
</protein>
<dbReference type="InterPro" id="IPR029058">
    <property type="entry name" value="AB_hydrolase_fold"/>
</dbReference>
<gene>
    <name evidence="7" type="ORF">BT96DRAFT_819359</name>
</gene>
<evidence type="ECO:0000256" key="3">
    <source>
        <dbReference type="ARBA" id="ARBA00047591"/>
    </source>
</evidence>
<dbReference type="GO" id="GO:0006629">
    <property type="term" value="P:lipid metabolic process"/>
    <property type="evidence" value="ECO:0007669"/>
    <property type="project" value="InterPro"/>
</dbReference>
<dbReference type="EMBL" id="ML769457">
    <property type="protein sequence ID" value="KAE9400389.1"/>
    <property type="molecule type" value="Genomic_DNA"/>
</dbReference>
<feature type="signal peptide" evidence="5">
    <location>
        <begin position="1"/>
        <end position="19"/>
    </location>
</feature>
<sequence>MVVRGLFPLLALTFSLVSASPAARYSVKARQSITTLTTTQISAFEPYAFYASTGYCSPSTTIDWSCGANCEANPSFIPVASGGDGVDVQFWFVGFDPTLNTVIVSHQGTTVDTIIPVITDADFFLEPLDSSLFPGVSSGVEAHNGFAGDQADTATDVLAAVEETMAAHGATSVTTTGHSLGAALSLLDALYLSIQLPGTTVNYMGFGLPRVGNQAFANLIDATLPNRVAHVNNKEDPVPILPGTFVHPSGEKHIMDSNAWVACPGQDNPSDECSTGDVPTIFEGDLDDHDGPYDGVTMGC</sequence>
<evidence type="ECO:0000313" key="7">
    <source>
        <dbReference type="EMBL" id="KAE9400389.1"/>
    </source>
</evidence>
<dbReference type="InterPro" id="IPR051218">
    <property type="entry name" value="Sec_MonoDiacylglyc_Lipase"/>
</dbReference>
<feature type="chain" id="PRO_5025365601" evidence="5">
    <location>
        <begin position="20"/>
        <end position="300"/>
    </location>
</feature>
<proteinExistence type="inferred from homology"/>
<dbReference type="AlphaFoldDB" id="A0A6A4HPJ2"/>
<keyword evidence="8" id="KW-1185">Reference proteome</keyword>
<reference evidence="7" key="1">
    <citation type="journal article" date="2019" name="Environ. Microbiol.">
        <title>Fungal ecological strategies reflected in gene transcription - a case study of two litter decomposers.</title>
        <authorList>
            <person name="Barbi F."/>
            <person name="Kohler A."/>
            <person name="Barry K."/>
            <person name="Baskaran P."/>
            <person name="Daum C."/>
            <person name="Fauchery L."/>
            <person name="Ihrmark K."/>
            <person name="Kuo A."/>
            <person name="LaButti K."/>
            <person name="Lipzen A."/>
            <person name="Morin E."/>
            <person name="Grigoriev I.V."/>
            <person name="Henrissat B."/>
            <person name="Lindahl B."/>
            <person name="Martin F."/>
        </authorList>
    </citation>
    <scope>NUCLEOTIDE SEQUENCE</scope>
    <source>
        <strain evidence="7">JB14</strain>
    </source>
</reference>
<dbReference type="PANTHER" id="PTHR45856:SF25">
    <property type="entry name" value="FUNGAL LIPASE-LIKE DOMAIN-CONTAINING PROTEIN"/>
    <property type="match status" value="1"/>
</dbReference>
<evidence type="ECO:0000259" key="6">
    <source>
        <dbReference type="Pfam" id="PF01764"/>
    </source>
</evidence>
<evidence type="ECO:0000256" key="1">
    <source>
        <dbReference type="ARBA" id="ARBA00023157"/>
    </source>
</evidence>
<dbReference type="Proteomes" id="UP000799118">
    <property type="component" value="Unassembled WGS sequence"/>
</dbReference>
<dbReference type="InterPro" id="IPR002921">
    <property type="entry name" value="Fungal_lipase-type"/>
</dbReference>
<accession>A0A6A4HPJ2</accession>
<keyword evidence="5" id="KW-0732">Signal</keyword>
<evidence type="ECO:0000256" key="4">
    <source>
        <dbReference type="ARBA" id="ARBA00048461"/>
    </source>
</evidence>
<comment type="catalytic activity">
    <reaction evidence="4">
        <text>a monoacylglycerol + H2O = glycerol + a fatty acid + H(+)</text>
        <dbReference type="Rhea" id="RHEA:15245"/>
        <dbReference type="ChEBI" id="CHEBI:15377"/>
        <dbReference type="ChEBI" id="CHEBI:15378"/>
        <dbReference type="ChEBI" id="CHEBI:17408"/>
        <dbReference type="ChEBI" id="CHEBI:17754"/>
        <dbReference type="ChEBI" id="CHEBI:28868"/>
    </reaction>
</comment>
<evidence type="ECO:0000313" key="8">
    <source>
        <dbReference type="Proteomes" id="UP000799118"/>
    </source>
</evidence>
<comment type="similarity">
    <text evidence="2">Belongs to the AB hydrolase superfamily. Lipase family. Class 3 subfamily.</text>
</comment>
<dbReference type="OrthoDB" id="426718at2759"/>
<feature type="domain" description="Fungal lipase-type" evidence="6">
    <location>
        <begin position="104"/>
        <end position="244"/>
    </location>
</feature>
<dbReference type="CDD" id="cd00519">
    <property type="entry name" value="Lipase_3"/>
    <property type="match status" value="1"/>
</dbReference>
<dbReference type="SUPFAM" id="SSF53474">
    <property type="entry name" value="alpha/beta-Hydrolases"/>
    <property type="match status" value="1"/>
</dbReference>
<evidence type="ECO:0000256" key="2">
    <source>
        <dbReference type="ARBA" id="ARBA00043996"/>
    </source>
</evidence>
<organism evidence="7 8">
    <name type="scientific">Gymnopus androsaceus JB14</name>
    <dbReference type="NCBI Taxonomy" id="1447944"/>
    <lineage>
        <taxon>Eukaryota</taxon>
        <taxon>Fungi</taxon>
        <taxon>Dikarya</taxon>
        <taxon>Basidiomycota</taxon>
        <taxon>Agaricomycotina</taxon>
        <taxon>Agaricomycetes</taxon>
        <taxon>Agaricomycetidae</taxon>
        <taxon>Agaricales</taxon>
        <taxon>Marasmiineae</taxon>
        <taxon>Omphalotaceae</taxon>
        <taxon>Gymnopus</taxon>
    </lineage>
</organism>
<evidence type="ECO:0000256" key="5">
    <source>
        <dbReference type="SAM" id="SignalP"/>
    </source>
</evidence>
<dbReference type="Pfam" id="PF01764">
    <property type="entry name" value="Lipase_3"/>
    <property type="match status" value="1"/>
</dbReference>
<name>A0A6A4HPJ2_9AGAR</name>
<dbReference type="Gene3D" id="3.40.50.1820">
    <property type="entry name" value="alpha/beta hydrolase"/>
    <property type="match status" value="1"/>
</dbReference>